<reference evidence="1" key="2">
    <citation type="journal article" date="2015" name="Data Brief">
        <title>Shoot transcriptome of the giant reed, Arundo donax.</title>
        <authorList>
            <person name="Barrero R.A."/>
            <person name="Guerrero F.D."/>
            <person name="Moolhuijzen P."/>
            <person name="Goolsby J.A."/>
            <person name="Tidwell J."/>
            <person name="Bellgard S.E."/>
            <person name="Bellgard M.I."/>
        </authorList>
    </citation>
    <scope>NUCLEOTIDE SEQUENCE</scope>
    <source>
        <tissue evidence="1">Shoot tissue taken approximately 20 cm above the soil surface</tissue>
    </source>
</reference>
<accession>A0A0A8YA63</accession>
<name>A0A0A8YA63_ARUDO</name>
<protein>
    <submittedName>
        <fullName evidence="1">Uncharacterized protein</fullName>
    </submittedName>
</protein>
<dbReference type="EMBL" id="GBRH01275126">
    <property type="protein sequence ID" value="JAD22769.1"/>
    <property type="molecule type" value="Transcribed_RNA"/>
</dbReference>
<reference evidence="1" key="1">
    <citation type="submission" date="2014-09" db="EMBL/GenBank/DDBJ databases">
        <authorList>
            <person name="Magalhaes I.L.F."/>
            <person name="Oliveira U."/>
            <person name="Santos F.R."/>
            <person name="Vidigal T.H.D.A."/>
            <person name="Brescovit A.D."/>
            <person name="Santos A.J."/>
        </authorList>
    </citation>
    <scope>NUCLEOTIDE SEQUENCE</scope>
    <source>
        <tissue evidence="1">Shoot tissue taken approximately 20 cm above the soil surface</tissue>
    </source>
</reference>
<sequence>MSKHRNSQNHIAIHR</sequence>
<evidence type="ECO:0000313" key="1">
    <source>
        <dbReference type="EMBL" id="JAD22769.1"/>
    </source>
</evidence>
<proteinExistence type="predicted"/>
<organism evidence="1">
    <name type="scientific">Arundo donax</name>
    <name type="common">Giant reed</name>
    <name type="synonym">Donax arundinaceus</name>
    <dbReference type="NCBI Taxonomy" id="35708"/>
    <lineage>
        <taxon>Eukaryota</taxon>
        <taxon>Viridiplantae</taxon>
        <taxon>Streptophyta</taxon>
        <taxon>Embryophyta</taxon>
        <taxon>Tracheophyta</taxon>
        <taxon>Spermatophyta</taxon>
        <taxon>Magnoliopsida</taxon>
        <taxon>Liliopsida</taxon>
        <taxon>Poales</taxon>
        <taxon>Poaceae</taxon>
        <taxon>PACMAD clade</taxon>
        <taxon>Arundinoideae</taxon>
        <taxon>Arundineae</taxon>
        <taxon>Arundo</taxon>
    </lineage>
</organism>